<evidence type="ECO:0000259" key="2">
    <source>
        <dbReference type="Pfam" id="PF20253"/>
    </source>
</evidence>
<organism evidence="3 4">
    <name type="scientific">Clonostachys byssicola</name>
    <dbReference type="NCBI Taxonomy" id="160290"/>
    <lineage>
        <taxon>Eukaryota</taxon>
        <taxon>Fungi</taxon>
        <taxon>Dikarya</taxon>
        <taxon>Ascomycota</taxon>
        <taxon>Pezizomycotina</taxon>
        <taxon>Sordariomycetes</taxon>
        <taxon>Hypocreomycetidae</taxon>
        <taxon>Hypocreales</taxon>
        <taxon>Bionectriaceae</taxon>
        <taxon>Clonostachys</taxon>
    </lineage>
</organism>
<sequence length="172" mass="19132">MALSKTLLDERNQSLNSTNTIDKAAGIERLQKMLSLKAQCATVTEDAKCKMMLKNASVLYLRYKNDTDSLASWLASTAEHHGHPLGPLLRDQGNASTQKSTGRLKVKARREARNAEPKSAKYIIPLHDFTQLANFIAKKRPRVDIPPSLISTFDRSINLRAGFARLLAQQGM</sequence>
<feature type="region of interest" description="Disordered" evidence="1">
    <location>
        <begin position="84"/>
        <end position="111"/>
    </location>
</feature>
<dbReference type="EMBL" id="CABFNO020001404">
    <property type="protein sequence ID" value="CAG9986421.1"/>
    <property type="molecule type" value="Genomic_DNA"/>
</dbReference>
<dbReference type="Pfam" id="PF20253">
    <property type="entry name" value="DUF6604"/>
    <property type="match status" value="1"/>
</dbReference>
<comment type="caution">
    <text evidence="3">The sequence shown here is derived from an EMBL/GenBank/DDBJ whole genome shotgun (WGS) entry which is preliminary data.</text>
</comment>
<feature type="domain" description="DUF6604" evidence="2">
    <location>
        <begin position="62"/>
        <end position="171"/>
    </location>
</feature>
<dbReference type="PANTHER" id="PTHR38795">
    <property type="entry name" value="DUF6604 DOMAIN-CONTAINING PROTEIN"/>
    <property type="match status" value="1"/>
</dbReference>
<dbReference type="InterPro" id="IPR046539">
    <property type="entry name" value="DUF6604"/>
</dbReference>
<reference evidence="3 4" key="2">
    <citation type="submission" date="2021-10" db="EMBL/GenBank/DDBJ databases">
        <authorList>
            <person name="Piombo E."/>
        </authorList>
    </citation>
    <scope>NUCLEOTIDE SEQUENCE [LARGE SCALE GENOMIC DNA]</scope>
</reference>
<dbReference type="OrthoDB" id="5238236at2759"/>
<evidence type="ECO:0000313" key="4">
    <source>
        <dbReference type="Proteomes" id="UP000754883"/>
    </source>
</evidence>
<proteinExistence type="predicted"/>
<evidence type="ECO:0000256" key="1">
    <source>
        <dbReference type="SAM" id="MobiDB-lite"/>
    </source>
</evidence>
<protein>
    <recommendedName>
        <fullName evidence="2">DUF6604 domain-containing protein</fullName>
    </recommendedName>
</protein>
<dbReference type="Proteomes" id="UP000754883">
    <property type="component" value="Unassembled WGS sequence"/>
</dbReference>
<keyword evidence="4" id="KW-1185">Reference proteome</keyword>
<accession>A0A9N9UGL5</accession>
<dbReference type="PANTHER" id="PTHR38795:SF1">
    <property type="entry name" value="DUF6604 DOMAIN-CONTAINING PROTEIN"/>
    <property type="match status" value="1"/>
</dbReference>
<name>A0A9N9UGL5_9HYPO</name>
<dbReference type="AlphaFoldDB" id="A0A9N9UGL5"/>
<gene>
    <name evidence="3" type="ORF">CBYS24578_00012698</name>
</gene>
<reference evidence="4" key="1">
    <citation type="submission" date="2019-06" db="EMBL/GenBank/DDBJ databases">
        <authorList>
            <person name="Broberg M."/>
        </authorList>
    </citation>
    <scope>NUCLEOTIDE SEQUENCE [LARGE SCALE GENOMIC DNA]</scope>
</reference>
<evidence type="ECO:0000313" key="3">
    <source>
        <dbReference type="EMBL" id="CAG9986421.1"/>
    </source>
</evidence>